<evidence type="ECO:0000256" key="1">
    <source>
        <dbReference type="SAM" id="SignalP"/>
    </source>
</evidence>
<proteinExistence type="predicted"/>
<feature type="chain" id="PRO_5002434946" evidence="1">
    <location>
        <begin position="28"/>
        <end position="49"/>
    </location>
</feature>
<feature type="signal peptide" evidence="1">
    <location>
        <begin position="1"/>
        <end position="27"/>
    </location>
</feature>
<reference evidence="2" key="1">
    <citation type="submission" date="2014-11" db="EMBL/GenBank/DDBJ databases">
        <authorList>
            <person name="Amaro Gonzalez C."/>
        </authorList>
    </citation>
    <scope>NUCLEOTIDE SEQUENCE</scope>
</reference>
<dbReference type="EMBL" id="GBXM01015866">
    <property type="protein sequence ID" value="JAH92711.1"/>
    <property type="molecule type" value="Transcribed_RNA"/>
</dbReference>
<protein>
    <submittedName>
        <fullName evidence="2">Uncharacterized protein</fullName>
    </submittedName>
</protein>
<reference evidence="2" key="2">
    <citation type="journal article" date="2015" name="Fish Shellfish Immunol.">
        <title>Early steps in the European eel (Anguilla anguilla)-Vibrio vulnificus interaction in the gills: Role of the RtxA13 toxin.</title>
        <authorList>
            <person name="Callol A."/>
            <person name="Pajuelo D."/>
            <person name="Ebbesson L."/>
            <person name="Teles M."/>
            <person name="MacKenzie S."/>
            <person name="Amaro C."/>
        </authorList>
    </citation>
    <scope>NUCLEOTIDE SEQUENCE</scope>
</reference>
<dbReference type="AlphaFoldDB" id="A0A0E9WQX8"/>
<accession>A0A0E9WQX8</accession>
<name>A0A0E9WQX8_ANGAN</name>
<keyword evidence="1" id="KW-0732">Signal</keyword>
<evidence type="ECO:0000313" key="2">
    <source>
        <dbReference type="EMBL" id="JAH92711.1"/>
    </source>
</evidence>
<sequence>MNSLLFFVLRVLVLHKLKSVLLTLTRASTVCVEAGVCGRVETKRTLAVI</sequence>
<organism evidence="2">
    <name type="scientific">Anguilla anguilla</name>
    <name type="common">European freshwater eel</name>
    <name type="synonym">Muraena anguilla</name>
    <dbReference type="NCBI Taxonomy" id="7936"/>
    <lineage>
        <taxon>Eukaryota</taxon>
        <taxon>Metazoa</taxon>
        <taxon>Chordata</taxon>
        <taxon>Craniata</taxon>
        <taxon>Vertebrata</taxon>
        <taxon>Euteleostomi</taxon>
        <taxon>Actinopterygii</taxon>
        <taxon>Neopterygii</taxon>
        <taxon>Teleostei</taxon>
        <taxon>Anguilliformes</taxon>
        <taxon>Anguillidae</taxon>
        <taxon>Anguilla</taxon>
    </lineage>
</organism>